<dbReference type="EMBL" id="BAAAFG010000016">
    <property type="protein sequence ID" value="GAA0873382.1"/>
    <property type="molecule type" value="Genomic_DNA"/>
</dbReference>
<reference evidence="4 5" key="1">
    <citation type="journal article" date="2019" name="Int. J. Syst. Evol. Microbiol.">
        <title>The Global Catalogue of Microorganisms (GCM) 10K type strain sequencing project: providing services to taxonomists for standard genome sequencing and annotation.</title>
        <authorList>
            <consortium name="The Broad Institute Genomics Platform"/>
            <consortium name="The Broad Institute Genome Sequencing Center for Infectious Disease"/>
            <person name="Wu L."/>
            <person name="Ma J."/>
        </authorList>
    </citation>
    <scope>NUCLEOTIDE SEQUENCE [LARGE SCALE GENOMIC DNA]</scope>
    <source>
        <strain evidence="4 5">JCM 16082</strain>
    </source>
</reference>
<feature type="signal peptide" evidence="3">
    <location>
        <begin position="1"/>
        <end position="23"/>
    </location>
</feature>
<gene>
    <name evidence="4" type="ORF">GCM10009117_25290</name>
</gene>
<dbReference type="Gene3D" id="1.20.120.450">
    <property type="entry name" value="dinb family like domain"/>
    <property type="match status" value="1"/>
</dbReference>
<evidence type="ECO:0000256" key="1">
    <source>
        <dbReference type="ARBA" id="ARBA00008635"/>
    </source>
</evidence>
<protein>
    <recommendedName>
        <fullName evidence="6">Damage-inducible protein DinB</fullName>
    </recommendedName>
</protein>
<evidence type="ECO:0000256" key="2">
    <source>
        <dbReference type="ARBA" id="ARBA00022723"/>
    </source>
</evidence>
<dbReference type="SUPFAM" id="SSF109854">
    <property type="entry name" value="DinB/YfiT-like putative metalloenzymes"/>
    <property type="match status" value="1"/>
</dbReference>
<evidence type="ECO:0008006" key="6">
    <source>
        <dbReference type="Google" id="ProtNLM"/>
    </source>
</evidence>
<dbReference type="RefSeq" id="WP_343768324.1">
    <property type="nucleotide sequence ID" value="NZ_BAAAFG010000016.1"/>
</dbReference>
<accession>A0ABN1MJM3</accession>
<dbReference type="Proteomes" id="UP001500507">
    <property type="component" value="Unassembled WGS sequence"/>
</dbReference>
<evidence type="ECO:0000313" key="4">
    <source>
        <dbReference type="EMBL" id="GAA0873382.1"/>
    </source>
</evidence>
<organism evidence="4 5">
    <name type="scientific">Gangjinia marincola</name>
    <dbReference type="NCBI Taxonomy" id="578463"/>
    <lineage>
        <taxon>Bacteria</taxon>
        <taxon>Pseudomonadati</taxon>
        <taxon>Bacteroidota</taxon>
        <taxon>Flavobacteriia</taxon>
        <taxon>Flavobacteriales</taxon>
        <taxon>Flavobacteriaceae</taxon>
        <taxon>Gangjinia</taxon>
    </lineage>
</organism>
<comment type="caution">
    <text evidence="4">The sequence shown here is derived from an EMBL/GenBank/DDBJ whole genome shotgun (WGS) entry which is preliminary data.</text>
</comment>
<evidence type="ECO:0000313" key="5">
    <source>
        <dbReference type="Proteomes" id="UP001500507"/>
    </source>
</evidence>
<dbReference type="Pfam" id="PF05163">
    <property type="entry name" value="DinB"/>
    <property type="match status" value="1"/>
</dbReference>
<keyword evidence="2" id="KW-0479">Metal-binding</keyword>
<feature type="chain" id="PRO_5045789196" description="Damage-inducible protein DinB" evidence="3">
    <location>
        <begin position="24"/>
        <end position="173"/>
    </location>
</feature>
<name>A0ABN1MJM3_9FLAO</name>
<comment type="similarity">
    <text evidence="1">Belongs to the DinB family.</text>
</comment>
<evidence type="ECO:0000256" key="3">
    <source>
        <dbReference type="SAM" id="SignalP"/>
    </source>
</evidence>
<sequence>MKLTKKIAAILTLLCTSWMPMTAQQSSFKKEFSKKWKNSLEYTIDVAQKMPESSYSYKPTEDVRSFGEQMVHIGEGMAYIGNSALDFQTVPQPANTNDKDAIITYLKKQYNALSEAAETKDASYFEETTSFWAGRMSRRKILNIVFNHCTHHRAQAIVHLRMKGIKAPSYIAW</sequence>
<dbReference type="InterPro" id="IPR034660">
    <property type="entry name" value="DinB/YfiT-like"/>
</dbReference>
<proteinExistence type="inferred from homology"/>
<keyword evidence="5" id="KW-1185">Reference proteome</keyword>
<keyword evidence="3" id="KW-0732">Signal</keyword>
<dbReference type="InterPro" id="IPR007837">
    <property type="entry name" value="DinB"/>
</dbReference>